<gene>
    <name evidence="2" type="ORF">KC19_11G098800</name>
</gene>
<evidence type="ECO:0000256" key="1">
    <source>
        <dbReference type="SAM" id="SignalP"/>
    </source>
</evidence>
<keyword evidence="3" id="KW-1185">Reference proteome</keyword>
<feature type="signal peptide" evidence="1">
    <location>
        <begin position="1"/>
        <end position="15"/>
    </location>
</feature>
<keyword evidence="1" id="KW-0732">Signal</keyword>
<dbReference type="Proteomes" id="UP000822688">
    <property type="component" value="Chromosome 11"/>
</dbReference>
<reference evidence="2 3" key="1">
    <citation type="submission" date="2020-06" db="EMBL/GenBank/DDBJ databases">
        <title>WGS assembly of Ceratodon purpureus strain R40.</title>
        <authorList>
            <person name="Carey S.B."/>
            <person name="Jenkins J."/>
            <person name="Shu S."/>
            <person name="Lovell J.T."/>
            <person name="Sreedasyam A."/>
            <person name="Maumus F."/>
            <person name="Tiley G.P."/>
            <person name="Fernandez-Pozo N."/>
            <person name="Barry K."/>
            <person name="Chen C."/>
            <person name="Wang M."/>
            <person name="Lipzen A."/>
            <person name="Daum C."/>
            <person name="Saski C.A."/>
            <person name="Payton A.C."/>
            <person name="Mcbreen J.C."/>
            <person name="Conrad R.E."/>
            <person name="Kollar L.M."/>
            <person name="Olsson S."/>
            <person name="Huttunen S."/>
            <person name="Landis J.B."/>
            <person name="Wickett N.J."/>
            <person name="Johnson M.G."/>
            <person name="Rensing S.A."/>
            <person name="Grimwood J."/>
            <person name="Schmutz J."/>
            <person name="Mcdaniel S.F."/>
        </authorList>
    </citation>
    <scope>NUCLEOTIDE SEQUENCE [LARGE SCALE GENOMIC DNA]</scope>
    <source>
        <strain evidence="2 3">R40</strain>
    </source>
</reference>
<feature type="chain" id="PRO_5035788400" evidence="1">
    <location>
        <begin position="16"/>
        <end position="60"/>
    </location>
</feature>
<sequence length="60" mass="6966">MTLMWSLVTSKPALCISVLGMQPQCFRGRSTKFLYNRFECFRLNFCSSHSWNILCRVLSG</sequence>
<name>A0A8T0GEU8_CERPU</name>
<dbReference type="EMBL" id="CM026432">
    <property type="protein sequence ID" value="KAG0557047.1"/>
    <property type="molecule type" value="Genomic_DNA"/>
</dbReference>
<accession>A0A8T0GEU8</accession>
<evidence type="ECO:0000313" key="3">
    <source>
        <dbReference type="Proteomes" id="UP000822688"/>
    </source>
</evidence>
<proteinExistence type="predicted"/>
<evidence type="ECO:0000313" key="2">
    <source>
        <dbReference type="EMBL" id="KAG0557047.1"/>
    </source>
</evidence>
<protein>
    <submittedName>
        <fullName evidence="2">Uncharacterized protein</fullName>
    </submittedName>
</protein>
<organism evidence="2 3">
    <name type="scientific">Ceratodon purpureus</name>
    <name type="common">Fire moss</name>
    <name type="synonym">Dicranum purpureum</name>
    <dbReference type="NCBI Taxonomy" id="3225"/>
    <lineage>
        <taxon>Eukaryota</taxon>
        <taxon>Viridiplantae</taxon>
        <taxon>Streptophyta</taxon>
        <taxon>Embryophyta</taxon>
        <taxon>Bryophyta</taxon>
        <taxon>Bryophytina</taxon>
        <taxon>Bryopsida</taxon>
        <taxon>Dicranidae</taxon>
        <taxon>Pseudoditrichales</taxon>
        <taxon>Ditrichaceae</taxon>
        <taxon>Ceratodon</taxon>
    </lineage>
</organism>
<comment type="caution">
    <text evidence="2">The sequence shown here is derived from an EMBL/GenBank/DDBJ whole genome shotgun (WGS) entry which is preliminary data.</text>
</comment>
<dbReference type="AlphaFoldDB" id="A0A8T0GEU8"/>